<accession>A0ABN9SYN4</accession>
<name>A0ABN9SYN4_9DINO</name>
<feature type="region of interest" description="Disordered" evidence="1">
    <location>
        <begin position="60"/>
        <end position="91"/>
    </location>
</feature>
<reference evidence="2" key="1">
    <citation type="submission" date="2023-10" db="EMBL/GenBank/DDBJ databases">
        <authorList>
            <person name="Chen Y."/>
            <person name="Shah S."/>
            <person name="Dougan E. K."/>
            <person name="Thang M."/>
            <person name="Chan C."/>
        </authorList>
    </citation>
    <scope>NUCLEOTIDE SEQUENCE [LARGE SCALE GENOMIC DNA]</scope>
</reference>
<sequence length="113" mass="11732">MPPRQSCKRGGSVRVSPAWRRRAAPALPAIGRTEGRGGSRRATLGELRGAGESFAARRRLQPKGDGTAERACGGAGGNWDGGGPRSAAEVPRAAAGLLEVDGTSRQAHDFQWG</sequence>
<dbReference type="EMBL" id="CAUYUJ010014171">
    <property type="protein sequence ID" value="CAK0837720.1"/>
    <property type="molecule type" value="Genomic_DNA"/>
</dbReference>
<dbReference type="Proteomes" id="UP001189429">
    <property type="component" value="Unassembled WGS sequence"/>
</dbReference>
<evidence type="ECO:0000313" key="2">
    <source>
        <dbReference type="EMBL" id="CAK0837720.1"/>
    </source>
</evidence>
<feature type="region of interest" description="Disordered" evidence="1">
    <location>
        <begin position="1"/>
        <end position="41"/>
    </location>
</feature>
<evidence type="ECO:0000256" key="1">
    <source>
        <dbReference type="SAM" id="MobiDB-lite"/>
    </source>
</evidence>
<feature type="compositionally biased region" description="Gly residues" evidence="1">
    <location>
        <begin position="73"/>
        <end position="84"/>
    </location>
</feature>
<comment type="caution">
    <text evidence="2">The sequence shown here is derived from an EMBL/GenBank/DDBJ whole genome shotgun (WGS) entry which is preliminary data.</text>
</comment>
<gene>
    <name evidence="2" type="ORF">PCOR1329_LOCUS33839</name>
</gene>
<protein>
    <submittedName>
        <fullName evidence="2">Uncharacterized protein</fullName>
    </submittedName>
</protein>
<proteinExistence type="predicted"/>
<keyword evidence="3" id="KW-1185">Reference proteome</keyword>
<organism evidence="2 3">
    <name type="scientific">Prorocentrum cordatum</name>
    <dbReference type="NCBI Taxonomy" id="2364126"/>
    <lineage>
        <taxon>Eukaryota</taxon>
        <taxon>Sar</taxon>
        <taxon>Alveolata</taxon>
        <taxon>Dinophyceae</taxon>
        <taxon>Prorocentrales</taxon>
        <taxon>Prorocentraceae</taxon>
        <taxon>Prorocentrum</taxon>
    </lineage>
</organism>
<evidence type="ECO:0000313" key="3">
    <source>
        <dbReference type="Proteomes" id="UP001189429"/>
    </source>
</evidence>